<evidence type="ECO:0000313" key="3">
    <source>
        <dbReference type="Proteomes" id="UP000076420"/>
    </source>
</evidence>
<dbReference type="VEuPathDB" id="VectorBase:BGLAX_040875"/>
<gene>
    <name evidence="2" type="primary">106068248</name>
</gene>
<evidence type="ECO:0000313" key="2">
    <source>
        <dbReference type="EnsemblMetazoa" id="BGLB026629-PA"/>
    </source>
</evidence>
<dbReference type="Proteomes" id="UP000076420">
    <property type="component" value="Unassembled WGS sequence"/>
</dbReference>
<dbReference type="VEuPathDB" id="VectorBase:BGLB026629"/>
<keyword evidence="1" id="KW-0175">Coiled coil</keyword>
<sequence length="255" mass="30603">MRPYFELVDIGLQLQALEKMNKVVLDIDVIKKKGELWIEENETSTFAEIKQNITETTSDILQRCSSLTSNKFKEMYLQSSFKQVHKDDQSTKALEEISTFASKDSEYQLLAEKVKEINSNYTLQNMKIKKLQQKIKNQQRINQRLKDTIDKHFKDFEKENNSKFRETQNKFNELFLEFRKEFMTELQAASSFISQQQTQWETFCLEMKEEREIDKEHELDVRIKIHELFEKQEELSNNFENIQERQDPFGKHITF</sequence>
<organism evidence="2 3">
    <name type="scientific">Biomphalaria glabrata</name>
    <name type="common">Bloodfluke planorb</name>
    <name type="synonym">Freshwater snail</name>
    <dbReference type="NCBI Taxonomy" id="6526"/>
    <lineage>
        <taxon>Eukaryota</taxon>
        <taxon>Metazoa</taxon>
        <taxon>Spiralia</taxon>
        <taxon>Lophotrochozoa</taxon>
        <taxon>Mollusca</taxon>
        <taxon>Gastropoda</taxon>
        <taxon>Heterobranchia</taxon>
        <taxon>Euthyneura</taxon>
        <taxon>Panpulmonata</taxon>
        <taxon>Hygrophila</taxon>
        <taxon>Lymnaeoidea</taxon>
        <taxon>Planorbidae</taxon>
        <taxon>Biomphalaria</taxon>
    </lineage>
</organism>
<feature type="coiled-coil region" evidence="1">
    <location>
        <begin position="114"/>
        <end position="148"/>
    </location>
</feature>
<accession>A0A2C9L3F4</accession>
<proteinExistence type="predicted"/>
<dbReference type="KEGG" id="bgt:106068248"/>
<reference evidence="2" key="1">
    <citation type="submission" date="2020-05" db="UniProtKB">
        <authorList>
            <consortium name="EnsemblMetazoa"/>
        </authorList>
    </citation>
    <scope>IDENTIFICATION</scope>
    <source>
        <strain evidence="2">BB02</strain>
    </source>
</reference>
<name>A0A2C9L3F4_BIOGL</name>
<evidence type="ECO:0000256" key="1">
    <source>
        <dbReference type="SAM" id="Coils"/>
    </source>
</evidence>
<dbReference type="OrthoDB" id="6197874at2759"/>
<protein>
    <submittedName>
        <fullName evidence="2">Uncharacterized protein</fullName>
    </submittedName>
</protein>
<dbReference type="EnsemblMetazoa" id="BGLB026629-RA">
    <property type="protein sequence ID" value="BGLB026629-PA"/>
    <property type="gene ID" value="BGLB026629"/>
</dbReference>
<dbReference type="AlphaFoldDB" id="A0A2C9L3F4"/>